<sequence>MRTIDKLKADLRGVETTGAAGIVISTKNLALLVEYFEANEVLDGPPLKNWRSVIDRLNQARARLEEKDG</sequence>
<dbReference type="AlphaFoldDB" id="A0A0G1UVJ4"/>
<dbReference type="Proteomes" id="UP000034694">
    <property type="component" value="Unassembled WGS sequence"/>
</dbReference>
<evidence type="ECO:0000313" key="1">
    <source>
        <dbReference type="EMBL" id="KKU98279.1"/>
    </source>
</evidence>
<dbReference type="EMBL" id="LCPK01000004">
    <property type="protein sequence ID" value="KKU98279.1"/>
    <property type="molecule type" value="Genomic_DNA"/>
</dbReference>
<name>A0A0G1UVJ4_9BACT</name>
<accession>A0A0G1UVJ4</accession>
<reference evidence="1 2" key="1">
    <citation type="journal article" date="2015" name="Nature">
        <title>rRNA introns, odd ribosomes, and small enigmatic genomes across a large radiation of phyla.</title>
        <authorList>
            <person name="Brown C.T."/>
            <person name="Hug L.A."/>
            <person name="Thomas B.C."/>
            <person name="Sharon I."/>
            <person name="Castelle C.J."/>
            <person name="Singh A."/>
            <person name="Wilkins M.J."/>
            <person name="Williams K.H."/>
            <person name="Banfield J.F."/>
        </authorList>
    </citation>
    <scope>NUCLEOTIDE SEQUENCE [LARGE SCALE GENOMIC DNA]</scope>
</reference>
<protein>
    <submittedName>
        <fullName evidence="1">Uncharacterized protein</fullName>
    </submittedName>
</protein>
<proteinExistence type="predicted"/>
<organism evidence="1 2">
    <name type="scientific">Candidatus Amesbacteria bacterium GW2011_GWB1_48_13</name>
    <dbReference type="NCBI Taxonomy" id="1618362"/>
    <lineage>
        <taxon>Bacteria</taxon>
        <taxon>Candidatus Amesiibacteriota</taxon>
    </lineage>
</organism>
<comment type="caution">
    <text evidence="1">The sequence shown here is derived from an EMBL/GenBank/DDBJ whole genome shotgun (WGS) entry which is preliminary data.</text>
</comment>
<evidence type="ECO:0000313" key="2">
    <source>
        <dbReference type="Proteomes" id="UP000034694"/>
    </source>
</evidence>
<gene>
    <name evidence="1" type="ORF">UY28_C0004G0017</name>
</gene>